<dbReference type="AlphaFoldDB" id="A0A0E9TD71"/>
<reference evidence="1" key="2">
    <citation type="journal article" date="2015" name="Fish Shellfish Immunol.">
        <title>Early steps in the European eel (Anguilla anguilla)-Vibrio vulnificus interaction in the gills: Role of the RtxA13 toxin.</title>
        <authorList>
            <person name="Callol A."/>
            <person name="Pajuelo D."/>
            <person name="Ebbesson L."/>
            <person name="Teles M."/>
            <person name="MacKenzie S."/>
            <person name="Amaro C."/>
        </authorList>
    </citation>
    <scope>NUCLEOTIDE SEQUENCE</scope>
</reference>
<proteinExistence type="predicted"/>
<accession>A0A0E9TD71</accession>
<organism evidence="1">
    <name type="scientific">Anguilla anguilla</name>
    <name type="common">European freshwater eel</name>
    <name type="synonym">Muraena anguilla</name>
    <dbReference type="NCBI Taxonomy" id="7936"/>
    <lineage>
        <taxon>Eukaryota</taxon>
        <taxon>Metazoa</taxon>
        <taxon>Chordata</taxon>
        <taxon>Craniata</taxon>
        <taxon>Vertebrata</taxon>
        <taxon>Euteleostomi</taxon>
        <taxon>Actinopterygii</taxon>
        <taxon>Neopterygii</taxon>
        <taxon>Teleostei</taxon>
        <taxon>Anguilliformes</taxon>
        <taxon>Anguillidae</taxon>
        <taxon>Anguilla</taxon>
    </lineage>
</organism>
<name>A0A0E9TD71_ANGAN</name>
<reference evidence="1" key="1">
    <citation type="submission" date="2014-11" db="EMBL/GenBank/DDBJ databases">
        <authorList>
            <person name="Amaro Gonzalez C."/>
        </authorList>
    </citation>
    <scope>NUCLEOTIDE SEQUENCE</scope>
</reference>
<protein>
    <submittedName>
        <fullName evidence="1">Uncharacterized protein</fullName>
    </submittedName>
</protein>
<dbReference type="EMBL" id="GBXM01057752">
    <property type="protein sequence ID" value="JAH50825.1"/>
    <property type="molecule type" value="Transcribed_RNA"/>
</dbReference>
<sequence length="26" mass="3117">MASWRTPYPLLALRRAMQDLVWVSRV</sequence>
<evidence type="ECO:0000313" key="1">
    <source>
        <dbReference type="EMBL" id="JAH50825.1"/>
    </source>
</evidence>